<evidence type="ECO:0000313" key="2">
    <source>
        <dbReference type="Proteomes" id="UP001171606"/>
    </source>
</evidence>
<dbReference type="RefSeq" id="WP_301755796.1">
    <property type="nucleotide sequence ID" value="NZ_JAUJSQ010000005.1"/>
</dbReference>
<gene>
    <name evidence="1" type="ORF">QZM52_16850</name>
</gene>
<dbReference type="EMBL" id="JAUJSQ010000005">
    <property type="protein sequence ID" value="MDN7932958.1"/>
    <property type="molecule type" value="Genomic_DNA"/>
</dbReference>
<evidence type="ECO:0008006" key="3">
    <source>
        <dbReference type="Google" id="ProtNLM"/>
    </source>
</evidence>
<organism evidence="1 2">
    <name type="scientific">Burkholderia metallica</name>
    <dbReference type="NCBI Taxonomy" id="488729"/>
    <lineage>
        <taxon>Bacteria</taxon>
        <taxon>Pseudomonadati</taxon>
        <taxon>Pseudomonadota</taxon>
        <taxon>Betaproteobacteria</taxon>
        <taxon>Burkholderiales</taxon>
        <taxon>Burkholderiaceae</taxon>
        <taxon>Burkholderia</taxon>
        <taxon>Burkholderia cepacia complex</taxon>
    </lineage>
</organism>
<dbReference type="Proteomes" id="UP001171606">
    <property type="component" value="Unassembled WGS sequence"/>
</dbReference>
<comment type="caution">
    <text evidence="1">The sequence shown here is derived from an EMBL/GenBank/DDBJ whole genome shotgun (WGS) entry which is preliminary data.</text>
</comment>
<accession>A0ABT8PEQ7</accession>
<keyword evidence="2" id="KW-1185">Reference proteome</keyword>
<protein>
    <recommendedName>
        <fullName evidence="3">Transposase</fullName>
    </recommendedName>
</protein>
<proteinExistence type="predicted"/>
<reference evidence="1" key="1">
    <citation type="submission" date="2023-07" db="EMBL/GenBank/DDBJ databases">
        <title>A collection of bacterial strains from the Burkholderia cepacia Research Laboratory and Repository.</title>
        <authorList>
            <person name="Lipuma J."/>
            <person name="Spilker T."/>
            <person name="Caverly L."/>
        </authorList>
    </citation>
    <scope>NUCLEOTIDE SEQUENCE</scope>
    <source>
        <strain evidence="1">AU42020</strain>
    </source>
</reference>
<name>A0ABT8PEQ7_9BURK</name>
<sequence>MDEIICDGTLSHTRRARVRDAAQCSVVARTPGKPVRVSPATIASD</sequence>
<evidence type="ECO:0000313" key="1">
    <source>
        <dbReference type="EMBL" id="MDN7932958.1"/>
    </source>
</evidence>